<evidence type="ECO:0000313" key="2">
    <source>
        <dbReference type="EMBL" id="PBK99819.1"/>
    </source>
</evidence>
<dbReference type="EMBL" id="KZ293647">
    <property type="protein sequence ID" value="PBK99819.1"/>
    <property type="molecule type" value="Genomic_DNA"/>
</dbReference>
<evidence type="ECO:0000256" key="1">
    <source>
        <dbReference type="SAM" id="MobiDB-lite"/>
    </source>
</evidence>
<reference evidence="3" key="1">
    <citation type="journal article" date="2017" name="Nat. Ecol. Evol.">
        <title>Genome expansion and lineage-specific genetic innovations in the forest pathogenic fungi Armillaria.</title>
        <authorList>
            <person name="Sipos G."/>
            <person name="Prasanna A.N."/>
            <person name="Walter M.C."/>
            <person name="O'Connor E."/>
            <person name="Balint B."/>
            <person name="Krizsan K."/>
            <person name="Kiss B."/>
            <person name="Hess J."/>
            <person name="Varga T."/>
            <person name="Slot J."/>
            <person name="Riley R."/>
            <person name="Boka B."/>
            <person name="Rigling D."/>
            <person name="Barry K."/>
            <person name="Lee J."/>
            <person name="Mihaltcheva S."/>
            <person name="LaButti K."/>
            <person name="Lipzen A."/>
            <person name="Waldron R."/>
            <person name="Moloney N.M."/>
            <person name="Sperisen C."/>
            <person name="Kredics L."/>
            <person name="Vagvoelgyi C."/>
            <person name="Patrignani A."/>
            <person name="Fitzpatrick D."/>
            <person name="Nagy I."/>
            <person name="Doyle S."/>
            <person name="Anderson J.B."/>
            <person name="Grigoriev I.V."/>
            <person name="Gueldener U."/>
            <person name="Muensterkoetter M."/>
            <person name="Nagy L.G."/>
        </authorList>
    </citation>
    <scope>NUCLEOTIDE SEQUENCE [LARGE SCALE GENOMIC DNA]</scope>
    <source>
        <strain evidence="3">Ar21-2</strain>
    </source>
</reference>
<dbReference type="InParanoid" id="A0A2H3DX63"/>
<evidence type="ECO:0000313" key="3">
    <source>
        <dbReference type="Proteomes" id="UP000217790"/>
    </source>
</evidence>
<name>A0A2H3DX63_ARMGA</name>
<gene>
    <name evidence="2" type="ORF">ARMGADRAFT_1008299</name>
</gene>
<dbReference type="Proteomes" id="UP000217790">
    <property type="component" value="Unassembled WGS sequence"/>
</dbReference>
<protein>
    <submittedName>
        <fullName evidence="2">Uncharacterized protein</fullName>
    </submittedName>
</protein>
<dbReference type="AlphaFoldDB" id="A0A2H3DX63"/>
<proteinExistence type="predicted"/>
<organism evidence="2 3">
    <name type="scientific">Armillaria gallica</name>
    <name type="common">Bulbous honey fungus</name>
    <name type="synonym">Armillaria bulbosa</name>
    <dbReference type="NCBI Taxonomy" id="47427"/>
    <lineage>
        <taxon>Eukaryota</taxon>
        <taxon>Fungi</taxon>
        <taxon>Dikarya</taxon>
        <taxon>Basidiomycota</taxon>
        <taxon>Agaricomycotina</taxon>
        <taxon>Agaricomycetes</taxon>
        <taxon>Agaricomycetidae</taxon>
        <taxon>Agaricales</taxon>
        <taxon>Marasmiineae</taxon>
        <taxon>Physalacriaceae</taxon>
        <taxon>Armillaria</taxon>
    </lineage>
</organism>
<sequence>MNSKAVRSHCEPQGRSLNRKEMFFMFQQVARTRGRSIMARRGKRGFLLRNKHNPPNNFSLSRRRGVSARRTKYVASSTYQLSICATQGSSMQKDECRVPGTE</sequence>
<feature type="region of interest" description="Disordered" evidence="1">
    <location>
        <begin position="47"/>
        <end position="66"/>
    </location>
</feature>
<accession>A0A2H3DX63</accession>
<keyword evidence="3" id="KW-1185">Reference proteome</keyword>